<organism evidence="4">
    <name type="scientific">marine metagenome</name>
    <dbReference type="NCBI Taxonomy" id="408172"/>
    <lineage>
        <taxon>unclassified sequences</taxon>
        <taxon>metagenomes</taxon>
        <taxon>ecological metagenomes</taxon>
    </lineage>
</organism>
<evidence type="ECO:0000256" key="3">
    <source>
        <dbReference type="ARBA" id="ARBA00023180"/>
    </source>
</evidence>
<dbReference type="Pfam" id="PF01436">
    <property type="entry name" value="NHL"/>
    <property type="match status" value="1"/>
</dbReference>
<protein>
    <recommendedName>
        <fullName evidence="5">SMP-30/Gluconolactonase/LRE-like region domain-containing protein</fullName>
    </recommendedName>
</protein>
<evidence type="ECO:0008006" key="5">
    <source>
        <dbReference type="Google" id="ProtNLM"/>
    </source>
</evidence>
<keyword evidence="3" id="KW-0325">Glycoprotein</keyword>
<gene>
    <name evidence="4" type="ORF">METZ01_LOCUS96008</name>
</gene>
<reference evidence="4" key="1">
    <citation type="submission" date="2018-05" db="EMBL/GenBank/DDBJ databases">
        <authorList>
            <person name="Lanie J.A."/>
            <person name="Ng W.-L."/>
            <person name="Kazmierczak K.M."/>
            <person name="Andrzejewski T.M."/>
            <person name="Davidsen T.M."/>
            <person name="Wayne K.J."/>
            <person name="Tettelin H."/>
            <person name="Glass J.I."/>
            <person name="Rusch D."/>
            <person name="Podicherti R."/>
            <person name="Tsui H.-C.T."/>
            <person name="Winkler M.E."/>
        </authorList>
    </citation>
    <scope>NUCLEOTIDE SEQUENCE</scope>
</reference>
<dbReference type="Gene3D" id="2.120.10.30">
    <property type="entry name" value="TolB, C-terminal domain"/>
    <property type="match status" value="1"/>
</dbReference>
<dbReference type="SUPFAM" id="SSF101898">
    <property type="entry name" value="NHL repeat"/>
    <property type="match status" value="1"/>
</dbReference>
<dbReference type="InterPro" id="IPR011042">
    <property type="entry name" value="6-blade_b-propeller_TolB-like"/>
</dbReference>
<evidence type="ECO:0000256" key="2">
    <source>
        <dbReference type="ARBA" id="ARBA00022737"/>
    </source>
</evidence>
<dbReference type="InterPro" id="IPR001258">
    <property type="entry name" value="NHL_repeat"/>
</dbReference>
<name>A0A381VSC2_9ZZZZ</name>
<dbReference type="PANTHER" id="PTHR10680:SF38">
    <property type="entry name" value="BLL1368 PROTEIN"/>
    <property type="match status" value="1"/>
</dbReference>
<evidence type="ECO:0000256" key="1">
    <source>
        <dbReference type="ARBA" id="ARBA00022729"/>
    </source>
</evidence>
<dbReference type="CDD" id="cd14958">
    <property type="entry name" value="NHL_PAL_like"/>
    <property type="match status" value="1"/>
</dbReference>
<proteinExistence type="predicted"/>
<keyword evidence="1" id="KW-0732">Signal</keyword>
<dbReference type="AlphaFoldDB" id="A0A381VSC2"/>
<evidence type="ECO:0000313" key="4">
    <source>
        <dbReference type="EMBL" id="SVA43154.1"/>
    </source>
</evidence>
<sequence>MIKVPVPMSFVRRWTTLLVTIIVFVPGTSLAQRGARGPAEHANVEPINNLPNPYETVRDWGTLPDGRRWGSVSAINVDIDGVHVWAADRCGANSCAESNVAPIVKLDPAGNVVQAIGAELFMWPHGMDVDADGNIWIADAATVAATGPSPTPSGRGHTVVKLSPDGEVLLTLGTSGEPGDPPNRLTQPNDVLIAPDGSIFVGEGHGAQFLDEAGPDALSRISKFAPDGTFIKSWGSWGYGTGEFRAPHSLSMDSQGRLFVADRGNRRIQIFDQEGTHLDTWYQFSRISGLFIDDNDMLYAIDSESDDNYNPGWRKGLRVGNARTGEVLYFVPEHVSERPSGMGGYGSMGEGVTADSAGNVYGGEVGPIQGLTKFVPRLIP</sequence>
<dbReference type="EMBL" id="UINC01009631">
    <property type="protein sequence ID" value="SVA43154.1"/>
    <property type="molecule type" value="Genomic_DNA"/>
</dbReference>
<keyword evidence="2" id="KW-0677">Repeat</keyword>
<dbReference type="PANTHER" id="PTHR10680">
    <property type="entry name" value="PEPTIDYL-GLYCINE ALPHA-AMIDATING MONOOXYGENASE"/>
    <property type="match status" value="1"/>
</dbReference>
<dbReference type="PROSITE" id="PS51125">
    <property type="entry name" value="NHL"/>
    <property type="match status" value="1"/>
</dbReference>
<accession>A0A381VSC2</accession>